<evidence type="ECO:0000256" key="7">
    <source>
        <dbReference type="ARBA" id="ARBA00022840"/>
    </source>
</evidence>
<evidence type="ECO:0000256" key="4">
    <source>
        <dbReference type="ARBA" id="ARBA00022692"/>
    </source>
</evidence>
<dbReference type="CDD" id="cd02094">
    <property type="entry name" value="P-type_ATPase_Cu-like"/>
    <property type="match status" value="1"/>
</dbReference>
<feature type="domain" description="TRASH" evidence="12">
    <location>
        <begin position="49"/>
        <end position="87"/>
    </location>
</feature>
<dbReference type="FunFam" id="1.10.620.20:FF:000023">
    <property type="entry name" value="Heavy-metal transporting P-type ATPase"/>
    <property type="match status" value="1"/>
</dbReference>
<dbReference type="HOGENOM" id="CLU_001771_11_3_5"/>
<dbReference type="PRINTS" id="PR00119">
    <property type="entry name" value="CATATPASE"/>
</dbReference>
<evidence type="ECO:0000256" key="9">
    <source>
        <dbReference type="ARBA" id="ARBA00022989"/>
    </source>
</evidence>
<dbReference type="BioCyc" id="RPAL652103:RPDX1_RS19050-MONOMER"/>
<dbReference type="NCBIfam" id="TIGR01525">
    <property type="entry name" value="ATPase-IB_hvy"/>
    <property type="match status" value="1"/>
</dbReference>
<dbReference type="SFLD" id="SFLDG00002">
    <property type="entry name" value="C1.7:_P-type_atpase_like"/>
    <property type="match status" value="1"/>
</dbReference>
<dbReference type="GO" id="GO:0055070">
    <property type="term" value="P:copper ion homeostasis"/>
    <property type="evidence" value="ECO:0007669"/>
    <property type="project" value="TreeGrafter"/>
</dbReference>
<dbReference type="InterPro" id="IPR008250">
    <property type="entry name" value="ATPase_P-typ_transduc_dom_A_sf"/>
</dbReference>
<comment type="subcellular location">
    <subcellularLocation>
        <location evidence="1">Cell membrane</location>
        <topology evidence="1">Multi-pass membrane protein</topology>
    </subcellularLocation>
</comment>
<proteinExistence type="inferred from homology"/>
<name>E6VHW5_RHOPX</name>
<dbReference type="AlphaFoldDB" id="E6VHW5"/>
<evidence type="ECO:0000256" key="8">
    <source>
        <dbReference type="ARBA" id="ARBA00022967"/>
    </source>
</evidence>
<dbReference type="PROSITE" id="PS51257">
    <property type="entry name" value="PROKAR_LIPOPROTEIN"/>
    <property type="match status" value="1"/>
</dbReference>
<dbReference type="NCBIfam" id="TIGR01511">
    <property type="entry name" value="ATPase-IB1_Cu"/>
    <property type="match status" value="1"/>
</dbReference>
<keyword evidence="5 11" id="KW-0479">Metal-binding</keyword>
<dbReference type="InterPro" id="IPR044492">
    <property type="entry name" value="P_typ_ATPase_HD_dom"/>
</dbReference>
<dbReference type="Pfam" id="PF19335">
    <property type="entry name" value="HMBD"/>
    <property type="match status" value="1"/>
</dbReference>
<evidence type="ECO:0000256" key="2">
    <source>
        <dbReference type="ARBA" id="ARBA00006024"/>
    </source>
</evidence>
<dbReference type="Gene3D" id="3.40.50.1000">
    <property type="entry name" value="HAD superfamily/HAD-like"/>
    <property type="match status" value="1"/>
</dbReference>
<dbReference type="KEGG" id="rpx:Rpdx1_3857"/>
<dbReference type="InterPro" id="IPR059000">
    <property type="entry name" value="ATPase_P-type_domA"/>
</dbReference>
<dbReference type="SUPFAM" id="SSF81665">
    <property type="entry name" value="Calcium ATPase, transmembrane domain M"/>
    <property type="match status" value="1"/>
</dbReference>
<dbReference type="PANTHER" id="PTHR43520">
    <property type="entry name" value="ATP7, ISOFORM B"/>
    <property type="match status" value="1"/>
</dbReference>
<feature type="transmembrane region" description="Helical" evidence="11">
    <location>
        <begin position="343"/>
        <end position="361"/>
    </location>
</feature>
<dbReference type="GO" id="GO:0016887">
    <property type="term" value="F:ATP hydrolysis activity"/>
    <property type="evidence" value="ECO:0007669"/>
    <property type="project" value="InterPro"/>
</dbReference>
<organism evidence="13 14">
    <name type="scientific">Rhodopseudomonas palustris (strain DX-1)</name>
    <dbReference type="NCBI Taxonomy" id="652103"/>
    <lineage>
        <taxon>Bacteria</taxon>
        <taxon>Pseudomonadati</taxon>
        <taxon>Pseudomonadota</taxon>
        <taxon>Alphaproteobacteria</taxon>
        <taxon>Hyphomicrobiales</taxon>
        <taxon>Nitrobacteraceae</taxon>
        <taxon>Rhodopseudomonas</taxon>
    </lineage>
</organism>
<dbReference type="Gene3D" id="1.10.620.20">
    <property type="entry name" value="Ribonucleotide Reductase, subunit A"/>
    <property type="match status" value="3"/>
</dbReference>
<dbReference type="InterPro" id="IPR012348">
    <property type="entry name" value="RNR-like"/>
</dbReference>
<keyword evidence="8" id="KW-1278">Translocase</keyword>
<dbReference type="InterPro" id="IPR027256">
    <property type="entry name" value="P-typ_ATPase_IB"/>
</dbReference>
<dbReference type="SFLD" id="SFLDF00027">
    <property type="entry name" value="p-type_atpase"/>
    <property type="match status" value="1"/>
</dbReference>
<dbReference type="InterPro" id="IPR023298">
    <property type="entry name" value="ATPase_P-typ_TM_dom_sf"/>
</dbReference>
<dbReference type="InterPro" id="IPR036412">
    <property type="entry name" value="HAD-like_sf"/>
</dbReference>
<dbReference type="EMBL" id="CP002418">
    <property type="protein sequence ID" value="ADU45418.1"/>
    <property type="molecule type" value="Genomic_DNA"/>
</dbReference>
<dbReference type="PANTHER" id="PTHR43520:SF8">
    <property type="entry name" value="P-TYPE CU(+) TRANSPORTER"/>
    <property type="match status" value="1"/>
</dbReference>
<dbReference type="FunFam" id="2.70.150.10:FF:000020">
    <property type="entry name" value="Copper-exporting P-type ATPase A"/>
    <property type="match status" value="1"/>
</dbReference>
<dbReference type="SUPFAM" id="SSF47240">
    <property type="entry name" value="Ferritin-like"/>
    <property type="match status" value="3"/>
</dbReference>
<dbReference type="InterPro" id="IPR023299">
    <property type="entry name" value="ATPase_P-typ_cyto_dom_N"/>
</dbReference>
<dbReference type="OrthoDB" id="391538at2"/>
<comment type="similarity">
    <text evidence="2 11">Belongs to the cation transport ATPase (P-type) (TC 3.A.3) family. Type IB subfamily.</text>
</comment>
<dbReference type="eggNOG" id="COG2217">
    <property type="taxonomic scope" value="Bacteria"/>
</dbReference>
<feature type="domain" description="TRASH" evidence="12">
    <location>
        <begin position="206"/>
        <end position="244"/>
    </location>
</feature>
<keyword evidence="3 11" id="KW-1003">Cell membrane</keyword>
<accession>E6VHW5</accession>
<dbReference type="GO" id="GO:0005507">
    <property type="term" value="F:copper ion binding"/>
    <property type="evidence" value="ECO:0007669"/>
    <property type="project" value="TreeGrafter"/>
</dbReference>
<keyword evidence="10 11" id="KW-0472">Membrane</keyword>
<dbReference type="SMART" id="SM00746">
    <property type="entry name" value="TRASH"/>
    <property type="match status" value="3"/>
</dbReference>
<evidence type="ECO:0000256" key="5">
    <source>
        <dbReference type="ARBA" id="ARBA00022723"/>
    </source>
</evidence>
<evidence type="ECO:0000313" key="14">
    <source>
        <dbReference type="Proteomes" id="UP000001402"/>
    </source>
</evidence>
<dbReference type="InterPro" id="IPR001757">
    <property type="entry name" value="P_typ_ATPase"/>
</dbReference>
<dbReference type="SUPFAM" id="SSF56784">
    <property type="entry name" value="HAD-like"/>
    <property type="match status" value="1"/>
</dbReference>
<keyword evidence="9 11" id="KW-1133">Transmembrane helix</keyword>
<evidence type="ECO:0000313" key="13">
    <source>
        <dbReference type="EMBL" id="ADU45418.1"/>
    </source>
</evidence>
<feature type="transmembrane region" description="Helical" evidence="11">
    <location>
        <begin position="594"/>
        <end position="617"/>
    </location>
</feature>
<dbReference type="SUPFAM" id="SSF81653">
    <property type="entry name" value="Calcium ATPase, transduction domain A"/>
    <property type="match status" value="1"/>
</dbReference>
<evidence type="ECO:0000256" key="11">
    <source>
        <dbReference type="RuleBase" id="RU362081"/>
    </source>
</evidence>
<feature type="transmembrane region" description="Helical" evidence="11">
    <location>
        <begin position="910"/>
        <end position="929"/>
    </location>
</feature>
<keyword evidence="4 11" id="KW-0812">Transmembrane</keyword>
<feature type="domain" description="TRASH" evidence="12">
    <location>
        <begin position="133"/>
        <end position="171"/>
    </location>
</feature>
<dbReference type="InterPro" id="IPR023214">
    <property type="entry name" value="HAD_sf"/>
</dbReference>
<keyword evidence="6 11" id="KW-0547">Nucleotide-binding</keyword>
<evidence type="ECO:0000256" key="10">
    <source>
        <dbReference type="ARBA" id="ARBA00023136"/>
    </source>
</evidence>
<dbReference type="GO" id="GO:0060003">
    <property type="term" value="P:copper ion export"/>
    <property type="evidence" value="ECO:0007669"/>
    <property type="project" value="UniProtKB-ARBA"/>
</dbReference>
<dbReference type="Gene3D" id="3.40.1110.10">
    <property type="entry name" value="Calcium-transporting ATPase, cytoplasmic domain N"/>
    <property type="match status" value="1"/>
</dbReference>
<dbReference type="GO" id="GO:0005524">
    <property type="term" value="F:ATP binding"/>
    <property type="evidence" value="ECO:0007669"/>
    <property type="project" value="UniProtKB-UniRule"/>
</dbReference>
<reference evidence="13" key="1">
    <citation type="submission" date="2010-12" db="EMBL/GenBank/DDBJ databases">
        <title>Complete sequence of Rhodopseudomonas palustris DX-1.</title>
        <authorList>
            <consortium name="US DOE Joint Genome Institute"/>
            <person name="Lucas S."/>
            <person name="Copeland A."/>
            <person name="Lapidus A."/>
            <person name="Cheng J.-F."/>
            <person name="Goodwin L."/>
            <person name="Pitluck S."/>
            <person name="Misra M."/>
            <person name="Chertkov O."/>
            <person name="Detter J.C."/>
            <person name="Han C."/>
            <person name="Tapia R."/>
            <person name="Land M."/>
            <person name="Hauser L."/>
            <person name="Kyrpides N."/>
            <person name="Ivanova N."/>
            <person name="Ovchinnikova G."/>
            <person name="Logan B."/>
            <person name="Oda Y."/>
            <person name="Harwood C."/>
            <person name="Woyke T."/>
        </authorList>
    </citation>
    <scope>NUCLEOTIDE SEQUENCE [LARGE SCALE GENOMIC DNA]</scope>
    <source>
        <strain evidence="13">DX-1</strain>
    </source>
</reference>
<dbReference type="Proteomes" id="UP000001402">
    <property type="component" value="Chromosome"/>
</dbReference>
<dbReference type="PRINTS" id="PR00943">
    <property type="entry name" value="CUATPASE"/>
</dbReference>
<evidence type="ECO:0000256" key="6">
    <source>
        <dbReference type="ARBA" id="ARBA00022741"/>
    </source>
</evidence>
<dbReference type="InterPro" id="IPR007029">
    <property type="entry name" value="YHS_dom"/>
</dbReference>
<gene>
    <name evidence="13" type="ordered locus">Rpdx1_3857</name>
</gene>
<dbReference type="Pfam" id="PF04945">
    <property type="entry name" value="YHS"/>
    <property type="match status" value="3"/>
</dbReference>
<feature type="transmembrane region" description="Helical" evidence="11">
    <location>
        <begin position="413"/>
        <end position="431"/>
    </location>
</feature>
<protein>
    <submittedName>
        <fullName evidence="13">Heavy metal translocating P-type ATPase</fullName>
    </submittedName>
</protein>
<feature type="transmembrane region" description="Helical" evidence="11">
    <location>
        <begin position="373"/>
        <end position="393"/>
    </location>
</feature>
<evidence type="ECO:0000256" key="1">
    <source>
        <dbReference type="ARBA" id="ARBA00004651"/>
    </source>
</evidence>
<evidence type="ECO:0000259" key="12">
    <source>
        <dbReference type="SMART" id="SM00746"/>
    </source>
</evidence>
<dbReference type="InterPro" id="IPR045800">
    <property type="entry name" value="HMBD"/>
</dbReference>
<dbReference type="SFLD" id="SFLDS00003">
    <property type="entry name" value="Haloacid_Dehalogenase"/>
    <property type="match status" value="1"/>
</dbReference>
<feature type="transmembrane region" description="Helical" evidence="11">
    <location>
        <begin position="310"/>
        <end position="331"/>
    </location>
</feature>
<feature type="transmembrane region" description="Helical" evidence="11">
    <location>
        <begin position="935"/>
        <end position="957"/>
    </location>
</feature>
<keyword evidence="7 11" id="KW-0067">ATP-binding</keyword>
<dbReference type="InterPro" id="IPR018303">
    <property type="entry name" value="ATPase_P-typ_P_site"/>
</dbReference>
<sequence length="964" mass="99907">MRDGEHAGHDTPVKNQDCCGSAGASAPATSSCCGGGTSRSSTATATAIDPVCGMSVDPATAQHRFDHDGKTYYFCCGGCREKFAADPAGVLAKAATPFTLPPKPAPKLHQLTELPATSSCCGGGDQAPTKAIDPVCGMSVDVATSKHSLDHDGTTYHFCCGGCRTKFAADPQRYLAKAAASSCCGSAHDHAGLSHGAAGDDGKVIDPVCGMKVDPATSKHRFAYKGTTYHFCREGCQTKFAADPVSYLDKSKAKPEPAMPEGTIYTCPMDPQIRQVGPGTCPICGMALEPELVSLDDAPNPELIDMTRRFWIGLVLALPAVVLEMGGHLVGGHGLIDPALSNWIQLVSATPVVLWAGWPFFVRGWQSVVTRNLNMFTLVAMGTGVAYIYSLIATIAPQLFPAAFRGHGGTVPVYFEAAAVITVLVALGQVLELRAREATSGAIKALLGLAPKTARKIAPDGSEHEVEIDSLTVGDRLRVRPGEKVPVDGTIVEGRGTLDESLVTGESMPVSRETGGKVVAGTLNQSGGFVMRADQVGRDTMLARIVQMVAQAQRSRAPIQRIADLVAGWFVPAVVLAALIAFAAWATFGPEPRLTFALVAAVSVLIIACPCALGLATPMSIMVGVGRGAQAGVLIRNAEALERLEKVDTLVIDKTGTLTEGRPSVVAIVTANGTDETELLRLAASVERASEHPLADAIVRAAKERGLDLADVADFDAPSGKGAAGLVAGRTVVIGNPAYLASIGVDTDTLAAKTDELRSDGDTVVHVAIDGRLAGLFAIADAVKASTPDALTALAADGIKVIMLTGDNQVTARAVARKLGIADVEAEVLPDQKSAVVDKLRRQGRVVAMAGDGVNDAPALAAADVGIAMGTGTDVAMESAGVTLLEGDLGGIVRARKLSQATMRNIRQNLFFAFVYNAAGIPIAAGILYPSLGLLLSPIIAAAAMSLSSVSVIGNALRLRRAVL</sequence>
<dbReference type="GO" id="GO:0043682">
    <property type="term" value="F:P-type divalent copper transporter activity"/>
    <property type="evidence" value="ECO:0007669"/>
    <property type="project" value="TreeGrafter"/>
</dbReference>
<dbReference type="InterPro" id="IPR011017">
    <property type="entry name" value="TRASH_dom"/>
</dbReference>
<dbReference type="GO" id="GO:0016491">
    <property type="term" value="F:oxidoreductase activity"/>
    <property type="evidence" value="ECO:0007669"/>
    <property type="project" value="InterPro"/>
</dbReference>
<feature type="transmembrane region" description="Helical" evidence="11">
    <location>
        <begin position="562"/>
        <end position="588"/>
    </location>
</feature>
<dbReference type="Gene3D" id="2.70.150.10">
    <property type="entry name" value="Calcium-transporting ATPase, cytoplasmic transduction domain A"/>
    <property type="match status" value="1"/>
</dbReference>
<dbReference type="GO" id="GO:0005886">
    <property type="term" value="C:plasma membrane"/>
    <property type="evidence" value="ECO:0007669"/>
    <property type="project" value="UniProtKB-SubCell"/>
</dbReference>
<dbReference type="Pfam" id="PF00702">
    <property type="entry name" value="Hydrolase"/>
    <property type="match status" value="1"/>
</dbReference>
<dbReference type="STRING" id="652103.Rpdx1_3857"/>
<dbReference type="InterPro" id="IPR009078">
    <property type="entry name" value="Ferritin-like_SF"/>
</dbReference>
<dbReference type="PROSITE" id="PS00154">
    <property type="entry name" value="ATPASE_E1_E2"/>
    <property type="match status" value="1"/>
</dbReference>
<evidence type="ECO:0000256" key="3">
    <source>
        <dbReference type="ARBA" id="ARBA00022475"/>
    </source>
</evidence>
<dbReference type="NCBIfam" id="TIGR01494">
    <property type="entry name" value="ATPase_P-type"/>
    <property type="match status" value="1"/>
</dbReference>
<dbReference type="Pfam" id="PF00122">
    <property type="entry name" value="E1-E2_ATPase"/>
    <property type="match status" value="1"/>
</dbReference>